<keyword evidence="2" id="KW-1185">Reference proteome</keyword>
<protein>
    <submittedName>
        <fullName evidence="1">Uncharacterized protein</fullName>
    </submittedName>
</protein>
<accession>V5SC95</accession>
<dbReference type="RefSeq" id="WP_023786737.1">
    <property type="nucleotide sequence ID" value="NC_022997.1"/>
</dbReference>
<dbReference type="OrthoDB" id="8859217at2"/>
<sequence length="257" mass="28417">MILAIVIMVTLTVAIAARVLAPRLAGDRVLFEQSPDHPSPFGYRMAWLAVRSRDTEAVAKELGLVAPEPCNWRSGIGTVYDNHLGNDHVFVSPPVNGWTFVVGLALPFPAGRTFTDKAMPMLRRLGDRFVEVQYFFAYPPIDCFAWARVLDGRVVRAFAITDSGIMWNRGRITREERGLGLKLFDFRGVRGRKGDAGGEIVFYPTEKHVLSLAKRWSIDPSGLENVEIPTPALGLIALAPASWKPERANKTGMKKAG</sequence>
<dbReference type="AlphaFoldDB" id="V5SC95"/>
<dbReference type="HOGENOM" id="CLU_094531_0_0_5"/>
<dbReference type="PATRIC" id="fig|1029756.8.peg.1408"/>
<dbReference type="STRING" id="1029756.W911_06720"/>
<evidence type="ECO:0000313" key="2">
    <source>
        <dbReference type="Proteomes" id="UP000018542"/>
    </source>
</evidence>
<reference evidence="1 2" key="1">
    <citation type="journal article" date="2014" name="Genome Announc.">
        <title>Complete Genome Sequence of Hyphomicrobium nitrativorans Strain NL23, a Denitrifying Bacterium Isolated from Biofilm of a Methanol-Fed Denitrification System Treating Seawater at the Montreal Biodome.</title>
        <authorList>
            <person name="Martineau C."/>
            <person name="Villeneuve C."/>
            <person name="Mauffrey F."/>
            <person name="Villemur R."/>
        </authorList>
    </citation>
    <scope>NUCLEOTIDE SEQUENCE [LARGE SCALE GENOMIC DNA]</scope>
    <source>
        <strain evidence="1">NL23</strain>
    </source>
</reference>
<organism evidence="1 2">
    <name type="scientific">Hyphomicrobium nitrativorans NL23</name>
    <dbReference type="NCBI Taxonomy" id="1029756"/>
    <lineage>
        <taxon>Bacteria</taxon>
        <taxon>Pseudomonadati</taxon>
        <taxon>Pseudomonadota</taxon>
        <taxon>Alphaproteobacteria</taxon>
        <taxon>Hyphomicrobiales</taxon>
        <taxon>Hyphomicrobiaceae</taxon>
        <taxon>Hyphomicrobium</taxon>
    </lineage>
</organism>
<dbReference type="Proteomes" id="UP000018542">
    <property type="component" value="Chromosome"/>
</dbReference>
<evidence type="ECO:0000313" key="1">
    <source>
        <dbReference type="EMBL" id="AHB48148.1"/>
    </source>
</evidence>
<name>V5SC95_9HYPH</name>
<proteinExistence type="predicted"/>
<dbReference type="KEGG" id="hni:W911_06720"/>
<gene>
    <name evidence="1" type="ORF">W911_06720</name>
</gene>
<dbReference type="EMBL" id="CP006912">
    <property type="protein sequence ID" value="AHB48148.1"/>
    <property type="molecule type" value="Genomic_DNA"/>
</dbReference>